<evidence type="ECO:0000313" key="3">
    <source>
        <dbReference type="Proteomes" id="UP000298381"/>
    </source>
</evidence>
<accession>A0A4Z0D786</accession>
<keyword evidence="2" id="KW-0808">Transferase</keyword>
<keyword evidence="3" id="KW-1185">Reference proteome</keyword>
<dbReference type="RefSeq" id="WP_135270745.1">
    <property type="nucleotide sequence ID" value="NZ_SRIB01000004.1"/>
</dbReference>
<protein>
    <submittedName>
        <fullName evidence="2">Nucleotidyltransferase family protein</fullName>
    </submittedName>
</protein>
<dbReference type="OrthoDB" id="9797742at2"/>
<name>A0A4Z0D786_9FIRM</name>
<dbReference type="Proteomes" id="UP000298381">
    <property type="component" value="Unassembled WGS sequence"/>
</dbReference>
<dbReference type="EMBL" id="SRIB01000004">
    <property type="protein sequence ID" value="TFZ40719.1"/>
    <property type="molecule type" value="Genomic_DNA"/>
</dbReference>
<dbReference type="PANTHER" id="PTHR43777">
    <property type="entry name" value="MOLYBDENUM COFACTOR CYTIDYLYLTRANSFERASE"/>
    <property type="match status" value="1"/>
</dbReference>
<dbReference type="InterPro" id="IPR029044">
    <property type="entry name" value="Nucleotide-diphossugar_trans"/>
</dbReference>
<dbReference type="SUPFAM" id="SSF53448">
    <property type="entry name" value="Nucleotide-diphospho-sugar transferases"/>
    <property type="match status" value="1"/>
</dbReference>
<comment type="caution">
    <text evidence="2">The sequence shown here is derived from an EMBL/GenBank/DDBJ whole genome shotgun (WGS) entry which is preliminary data.</text>
</comment>
<organism evidence="2 3">
    <name type="scientific">Soehngenia longivitae</name>
    <dbReference type="NCBI Taxonomy" id="2562294"/>
    <lineage>
        <taxon>Bacteria</taxon>
        <taxon>Bacillati</taxon>
        <taxon>Bacillota</taxon>
        <taxon>Tissierellia</taxon>
        <taxon>Tissierellales</taxon>
        <taxon>Tissierellaceae</taxon>
        <taxon>Soehngenia</taxon>
    </lineage>
</organism>
<dbReference type="GO" id="GO:0016779">
    <property type="term" value="F:nucleotidyltransferase activity"/>
    <property type="evidence" value="ECO:0007669"/>
    <property type="project" value="UniProtKB-ARBA"/>
</dbReference>
<dbReference type="PANTHER" id="PTHR43777:SF1">
    <property type="entry name" value="MOLYBDENUM COFACTOR CYTIDYLYLTRANSFERASE"/>
    <property type="match status" value="1"/>
</dbReference>
<dbReference type="CDD" id="cd04182">
    <property type="entry name" value="GT_2_like_f"/>
    <property type="match status" value="1"/>
</dbReference>
<gene>
    <name evidence="2" type="ORF">E4100_03955</name>
</gene>
<reference evidence="2 3" key="1">
    <citation type="submission" date="2019-03" db="EMBL/GenBank/DDBJ databases">
        <title>Draft genome sequence data and analysis of a Fermenting Bacterium, Soehngenia longevitae strain 1933PT, isolated from petroleum reservoir in Azerbaijan.</title>
        <authorList>
            <person name="Grouzdev D.S."/>
            <person name="Bidzhieva S.K."/>
            <person name="Sokolova D.S."/>
            <person name="Tourova T.P."/>
            <person name="Poltaraus A.B."/>
            <person name="Nazina T.N."/>
        </authorList>
    </citation>
    <scope>NUCLEOTIDE SEQUENCE [LARGE SCALE GENOMIC DNA]</scope>
    <source>
        <strain evidence="2 3">1933P</strain>
    </source>
</reference>
<dbReference type="InterPro" id="IPR025877">
    <property type="entry name" value="MobA-like_NTP_Trfase"/>
</dbReference>
<feature type="domain" description="MobA-like NTP transferase" evidence="1">
    <location>
        <begin position="4"/>
        <end position="161"/>
    </location>
</feature>
<dbReference type="Gene3D" id="3.90.550.10">
    <property type="entry name" value="Spore Coat Polysaccharide Biosynthesis Protein SpsA, Chain A"/>
    <property type="match status" value="1"/>
</dbReference>
<evidence type="ECO:0000313" key="2">
    <source>
        <dbReference type="EMBL" id="TFZ40719.1"/>
    </source>
</evidence>
<dbReference type="AlphaFoldDB" id="A0A4Z0D786"/>
<dbReference type="Pfam" id="PF12804">
    <property type="entry name" value="NTP_transf_3"/>
    <property type="match status" value="1"/>
</dbReference>
<evidence type="ECO:0000259" key="1">
    <source>
        <dbReference type="Pfam" id="PF12804"/>
    </source>
</evidence>
<sequence>MITGIILASGFSTRMNKDKLMMKLGNEFIIEFVLKNAVNSKLDDLILIYRNNDITKLSLNPEIRLVYNGEAYHGQSESIKVGILNAQENSDYLFLLGDQPFVFSSIIDRIIDEYNIDKGKIIVPYYMGQRGNPVIIPNEYRNELLSLSGDEGARKIIHKYKDIIKRVKFDNSIYNLDIDNINDYERAKEFLYNFNNEESR</sequence>
<proteinExistence type="predicted"/>